<comment type="caution">
    <text evidence="1">The sequence shown here is derived from an EMBL/GenBank/DDBJ whole genome shotgun (WGS) entry which is preliminary data.</text>
</comment>
<protein>
    <recommendedName>
        <fullName evidence="3">C3H1-type domain-containing protein</fullName>
    </recommendedName>
</protein>
<dbReference type="AlphaFoldDB" id="A0A5C6BWY4"/>
<sequence>MRCFIIRPLGLEIVYRVEDFRCQYSARCRQDHPDERDDCQDCRIGVNW</sequence>
<evidence type="ECO:0008006" key="3">
    <source>
        <dbReference type="Google" id="ProtNLM"/>
    </source>
</evidence>
<evidence type="ECO:0000313" key="2">
    <source>
        <dbReference type="Proteomes" id="UP000319908"/>
    </source>
</evidence>
<reference evidence="1 2" key="1">
    <citation type="journal article" date="2020" name="Antonie Van Leeuwenhoek">
        <title>Rhodopirellula heiligendammensis sp. nov., Rhodopirellula pilleata sp. nov., and Rhodopirellula solitaria sp. nov. isolated from natural or artificial marine surfaces in Northern Germany and California, USA, and emended description of the genus Rhodopirellula.</title>
        <authorList>
            <person name="Kallscheuer N."/>
            <person name="Wiegand S."/>
            <person name="Jogler M."/>
            <person name="Boedeker C."/>
            <person name="Peeters S.H."/>
            <person name="Rast P."/>
            <person name="Heuer A."/>
            <person name="Jetten M.S.M."/>
            <person name="Rohde M."/>
            <person name="Jogler C."/>
        </authorList>
    </citation>
    <scope>NUCLEOTIDE SEQUENCE [LARGE SCALE GENOMIC DNA]</scope>
    <source>
        <strain evidence="1 2">Poly21</strain>
    </source>
</reference>
<accession>A0A5C6BWY4</accession>
<keyword evidence="2" id="KW-1185">Reference proteome</keyword>
<dbReference type="EMBL" id="SJPU01000002">
    <property type="protein sequence ID" value="TWU15189.1"/>
    <property type="molecule type" value="Genomic_DNA"/>
</dbReference>
<organism evidence="1 2">
    <name type="scientific">Allorhodopirellula heiligendammensis</name>
    <dbReference type="NCBI Taxonomy" id="2714739"/>
    <lineage>
        <taxon>Bacteria</taxon>
        <taxon>Pseudomonadati</taxon>
        <taxon>Planctomycetota</taxon>
        <taxon>Planctomycetia</taxon>
        <taxon>Pirellulales</taxon>
        <taxon>Pirellulaceae</taxon>
        <taxon>Allorhodopirellula</taxon>
    </lineage>
</organism>
<dbReference type="Proteomes" id="UP000319908">
    <property type="component" value="Unassembled WGS sequence"/>
</dbReference>
<evidence type="ECO:0000313" key="1">
    <source>
        <dbReference type="EMBL" id="TWU15189.1"/>
    </source>
</evidence>
<gene>
    <name evidence="1" type="ORF">Poly21_23820</name>
</gene>
<proteinExistence type="predicted"/>
<name>A0A5C6BWY4_9BACT</name>